<dbReference type="InterPro" id="IPR050275">
    <property type="entry name" value="PGM_Phosphatase"/>
</dbReference>
<dbReference type="Pfam" id="PF00300">
    <property type="entry name" value="His_Phos_1"/>
    <property type="match status" value="1"/>
</dbReference>
<keyword evidence="4" id="KW-1185">Reference proteome</keyword>
<dbReference type="SUPFAM" id="SSF53254">
    <property type="entry name" value="Phosphoglycerate mutase-like"/>
    <property type="match status" value="1"/>
</dbReference>
<dbReference type="Gene3D" id="3.40.50.1240">
    <property type="entry name" value="Phosphoglycerate mutase-like"/>
    <property type="match status" value="1"/>
</dbReference>
<dbReference type="RefSeq" id="WP_353542765.1">
    <property type="nucleotide sequence ID" value="NZ_BAABRN010000030.1"/>
</dbReference>
<dbReference type="PANTHER" id="PTHR48100:SF1">
    <property type="entry name" value="HISTIDINE PHOSPHATASE FAMILY PROTEIN-RELATED"/>
    <property type="match status" value="1"/>
</dbReference>
<accession>A0ABP9VC31</accession>
<organism evidence="3 4">
    <name type="scientific">Deinococcus xinjiangensis</name>
    <dbReference type="NCBI Taxonomy" id="457454"/>
    <lineage>
        <taxon>Bacteria</taxon>
        <taxon>Thermotogati</taxon>
        <taxon>Deinococcota</taxon>
        <taxon>Deinococci</taxon>
        <taxon>Deinococcales</taxon>
        <taxon>Deinococcaceae</taxon>
        <taxon>Deinococcus</taxon>
    </lineage>
</organism>
<evidence type="ECO:0000256" key="2">
    <source>
        <dbReference type="ARBA" id="ARBA00023235"/>
    </source>
</evidence>
<evidence type="ECO:0000313" key="4">
    <source>
        <dbReference type="Proteomes" id="UP001458946"/>
    </source>
</evidence>
<keyword evidence="1" id="KW-0324">Glycolysis</keyword>
<dbReference type="PIRSF" id="PIRSF000709">
    <property type="entry name" value="6PFK_2-Ptase"/>
    <property type="match status" value="1"/>
</dbReference>
<dbReference type="InterPro" id="IPR001345">
    <property type="entry name" value="PG/BPGM_mutase_AS"/>
</dbReference>
<gene>
    <name evidence="3" type="primary">pspA_3</name>
    <name evidence="3" type="ORF">Dxin01_02545</name>
</gene>
<evidence type="ECO:0000313" key="3">
    <source>
        <dbReference type="EMBL" id="GAA5502798.1"/>
    </source>
</evidence>
<dbReference type="InterPro" id="IPR029033">
    <property type="entry name" value="His_PPase_superfam"/>
</dbReference>
<proteinExistence type="predicted"/>
<dbReference type="InterPro" id="IPR013078">
    <property type="entry name" value="His_Pase_superF_clade-1"/>
</dbReference>
<dbReference type="EMBL" id="BAABRN010000030">
    <property type="protein sequence ID" value="GAA5502798.1"/>
    <property type="molecule type" value="Genomic_DNA"/>
</dbReference>
<dbReference type="PANTHER" id="PTHR48100">
    <property type="entry name" value="BROAD-SPECIFICITY PHOSPHATASE YOR283W-RELATED"/>
    <property type="match status" value="1"/>
</dbReference>
<sequence length="197" mass="21577">MDIYLVRHGQTEWNVSGRSQGRLDSPLTPLGVQQAEAHARTLANIPFARAYSSPMGRAVRTAQIILAGHNVPLTVLDDLAELDHGELGGLLPEERSALFPELREQRQRDKYNTVLPGGESYATAAPRARRALEQIGAAGPGPVLIVSHEMIGRLLRLHLLGLTPEQAMQTSHPQDTIYRVLDDQLWSSAGGSEFLPH</sequence>
<comment type="caution">
    <text evidence="3">The sequence shown here is derived from an EMBL/GenBank/DDBJ whole genome shotgun (WGS) entry which is preliminary data.</text>
</comment>
<reference evidence="3 4" key="1">
    <citation type="submission" date="2024-02" db="EMBL/GenBank/DDBJ databases">
        <title>Deinococcus xinjiangensis NBRC 107630.</title>
        <authorList>
            <person name="Ichikawa N."/>
            <person name="Katano-Makiyama Y."/>
            <person name="Hidaka K."/>
        </authorList>
    </citation>
    <scope>NUCLEOTIDE SEQUENCE [LARGE SCALE GENOMIC DNA]</scope>
    <source>
        <strain evidence="3 4">NBRC 107630</strain>
    </source>
</reference>
<dbReference type="Proteomes" id="UP001458946">
    <property type="component" value="Unassembled WGS sequence"/>
</dbReference>
<protein>
    <submittedName>
        <fullName evidence="3">Phosphoserine phosphatase 1</fullName>
    </submittedName>
</protein>
<evidence type="ECO:0000256" key="1">
    <source>
        <dbReference type="ARBA" id="ARBA00023152"/>
    </source>
</evidence>
<keyword evidence="2" id="KW-0413">Isomerase</keyword>
<name>A0ABP9VC31_9DEIO</name>
<dbReference type="PROSITE" id="PS00175">
    <property type="entry name" value="PG_MUTASE"/>
    <property type="match status" value="1"/>
</dbReference>
<dbReference type="CDD" id="cd07067">
    <property type="entry name" value="HP_PGM_like"/>
    <property type="match status" value="1"/>
</dbReference>
<dbReference type="SMART" id="SM00855">
    <property type="entry name" value="PGAM"/>
    <property type="match status" value="1"/>
</dbReference>